<proteinExistence type="predicted"/>
<dbReference type="EMBL" id="WOFE01000001">
    <property type="protein sequence ID" value="MBM5570086.1"/>
    <property type="molecule type" value="Genomic_DNA"/>
</dbReference>
<keyword evidence="2" id="KW-1185">Reference proteome</keyword>
<gene>
    <name evidence="1" type="ORF">GM173_00665</name>
</gene>
<evidence type="ECO:0000313" key="1">
    <source>
        <dbReference type="EMBL" id="MBM5570086.1"/>
    </source>
</evidence>
<accession>A0ABS2C7G3</accession>
<protein>
    <submittedName>
        <fullName evidence="1">DUF4390 domain-containing protein</fullName>
    </submittedName>
</protein>
<dbReference type="InterPro" id="IPR025500">
    <property type="entry name" value="DUF4390"/>
</dbReference>
<reference evidence="1 2" key="1">
    <citation type="submission" date="2019-11" db="EMBL/GenBank/DDBJ databases">
        <title>Novel Deefgea species.</title>
        <authorList>
            <person name="Han J.-H."/>
        </authorList>
    </citation>
    <scope>NUCLEOTIDE SEQUENCE [LARGE SCALE GENOMIC DNA]</scope>
    <source>
        <strain evidence="1 2">LMG 24817</strain>
    </source>
</reference>
<dbReference type="Pfam" id="PF14334">
    <property type="entry name" value="DUF4390"/>
    <property type="match status" value="1"/>
</dbReference>
<organism evidence="1 2">
    <name type="scientific">Deefgea chitinilytica</name>
    <dbReference type="NCBI Taxonomy" id="570276"/>
    <lineage>
        <taxon>Bacteria</taxon>
        <taxon>Pseudomonadati</taxon>
        <taxon>Pseudomonadota</taxon>
        <taxon>Betaproteobacteria</taxon>
        <taxon>Neisseriales</taxon>
        <taxon>Chitinibacteraceae</taxon>
        <taxon>Deefgea</taxon>
    </lineage>
</organism>
<sequence length="201" mass="23197">MMVFITRFFQKRDWQYFIATLLLLCTVYVHAGSIKTLKSEVEFNNNRIELSARYAVVLSPEIESALKNGLSLPFTYDFKLTRPLLYSWYRSMADGFTPNASITYRLSYQPLTRQYRLNTNGLSRNFNTAEEALLALSILRNWSVLEGSEISADDFAGKIRFRLDHTQLPKSYQLTALGDEKWLLDSGWQELQRGANNEAAQ</sequence>
<dbReference type="Proteomes" id="UP001195660">
    <property type="component" value="Unassembled WGS sequence"/>
</dbReference>
<comment type="caution">
    <text evidence="1">The sequence shown here is derived from an EMBL/GenBank/DDBJ whole genome shotgun (WGS) entry which is preliminary data.</text>
</comment>
<evidence type="ECO:0000313" key="2">
    <source>
        <dbReference type="Proteomes" id="UP001195660"/>
    </source>
</evidence>
<name>A0ABS2C7G3_9NEIS</name>